<dbReference type="GO" id="GO:0006935">
    <property type="term" value="P:chemotaxis"/>
    <property type="evidence" value="ECO:0007669"/>
    <property type="project" value="UniProtKB-UniRule"/>
</dbReference>
<keyword evidence="3 5" id="KW-0378">Hydrolase</keyword>
<dbReference type="HAMAP" id="MF_00099">
    <property type="entry name" value="CheB_chemtxs"/>
    <property type="match status" value="1"/>
</dbReference>
<reference evidence="10 11" key="1">
    <citation type="journal article" date="2018" name="Nat. Biotechnol.">
        <title>A standardized bacterial taxonomy based on genome phylogeny substantially revises the tree of life.</title>
        <authorList>
            <person name="Parks D.H."/>
            <person name="Chuvochina M."/>
            <person name="Waite D.W."/>
            <person name="Rinke C."/>
            <person name="Skarshewski A."/>
            <person name="Chaumeil P.A."/>
            <person name="Hugenholtz P."/>
        </authorList>
    </citation>
    <scope>NUCLEOTIDE SEQUENCE [LARGE SCALE GENOMIC DNA]</scope>
    <source>
        <strain evidence="10">UBA8844</strain>
    </source>
</reference>
<name>A0A3D4V7J0_9BACT</name>
<keyword evidence="1 5" id="KW-0963">Cytoplasm</keyword>
<evidence type="ECO:0000256" key="3">
    <source>
        <dbReference type="ARBA" id="ARBA00022801"/>
    </source>
</evidence>
<evidence type="ECO:0000259" key="8">
    <source>
        <dbReference type="PROSITE" id="PS50110"/>
    </source>
</evidence>
<dbReference type="NCBIfam" id="NF001965">
    <property type="entry name" value="PRK00742.1"/>
    <property type="match status" value="1"/>
</dbReference>
<dbReference type="InterPro" id="IPR001789">
    <property type="entry name" value="Sig_transdc_resp-reg_receiver"/>
</dbReference>
<dbReference type="Pfam" id="PF01339">
    <property type="entry name" value="CheB_methylest"/>
    <property type="match status" value="1"/>
</dbReference>
<dbReference type="Proteomes" id="UP000264071">
    <property type="component" value="Unassembled WGS sequence"/>
</dbReference>
<sequence>MSMPMSVPTPVRVLIAEDSATLRDLLRSILETDPDIVVVGEARTGAEAVHLAVELEPDLIMMDVHMPVMDGLEATREIMTRRPTPIIIVSSSSSGDDVSLPLQAVLGGALMLVRKPDDPTSSDFDTRQSHLLTMVKALSQVKVVRRAAGFARASGVHRVIPGQADAATTARVALHRGPVRVVTIAASTGGPAAIARVLRALPADYPVPILIVQHIALGFGVGFVDWLATICPLAVRIARHGERPVGGTVYVAPDDSQFGLQVDGTIHIDASPAVGGFRPSATVLFESAARAHGAAVVSVILTGMGSDGVDGLRAVRAARGLVIAQDEASSVVYGMPREAVAAGTVDHVLPLDEIASMLMTLKGPRLQ</sequence>
<feature type="active site" evidence="5 6">
    <location>
        <position position="214"/>
    </location>
</feature>
<dbReference type="OMA" id="LWHPSVE"/>
<evidence type="ECO:0000256" key="1">
    <source>
        <dbReference type="ARBA" id="ARBA00022490"/>
    </source>
</evidence>
<comment type="function">
    <text evidence="5">Involved in chemotaxis. Part of a chemotaxis signal transduction system that modulates chemotaxis in response to various stimuli. Catalyzes the demethylation of specific methylglutamate residues introduced into the chemoreceptors (methyl-accepting chemotaxis proteins or MCP) by CheR. Also mediates the irreversible deamidation of specific glutamine residues to glutamic acid.</text>
</comment>
<comment type="domain">
    <text evidence="5">Contains a C-terminal catalytic domain, and an N-terminal region which modulates catalytic activity.</text>
</comment>
<comment type="subcellular location">
    <subcellularLocation>
        <location evidence="5">Cytoplasm</location>
    </subcellularLocation>
</comment>
<dbReference type="PROSITE" id="PS50122">
    <property type="entry name" value="CHEB"/>
    <property type="match status" value="1"/>
</dbReference>
<dbReference type="CDD" id="cd17541">
    <property type="entry name" value="REC_CheB-like"/>
    <property type="match status" value="1"/>
</dbReference>
<evidence type="ECO:0000256" key="7">
    <source>
        <dbReference type="PROSITE-ProRule" id="PRU00169"/>
    </source>
</evidence>
<protein>
    <recommendedName>
        <fullName evidence="5">Protein-glutamate methylesterase/protein-glutamine glutaminase</fullName>
        <ecNumber evidence="5">3.1.1.61</ecNumber>
        <ecNumber evidence="5">3.5.1.44</ecNumber>
    </recommendedName>
</protein>
<dbReference type="AlphaFoldDB" id="A0A3D4V7J0"/>
<dbReference type="GO" id="GO:0008984">
    <property type="term" value="F:protein-glutamate methylesterase activity"/>
    <property type="evidence" value="ECO:0007669"/>
    <property type="project" value="UniProtKB-UniRule"/>
</dbReference>
<dbReference type="SMART" id="SM00448">
    <property type="entry name" value="REC"/>
    <property type="match status" value="1"/>
</dbReference>
<dbReference type="PANTHER" id="PTHR42872">
    <property type="entry name" value="PROTEIN-GLUTAMATE METHYLESTERASE/PROTEIN-GLUTAMINE GLUTAMINASE"/>
    <property type="match status" value="1"/>
</dbReference>
<dbReference type="InterPro" id="IPR035909">
    <property type="entry name" value="CheB_C"/>
</dbReference>
<dbReference type="InterPro" id="IPR011006">
    <property type="entry name" value="CheY-like_superfamily"/>
</dbReference>
<feature type="domain" description="CheB-type methylesterase" evidence="9">
    <location>
        <begin position="178"/>
        <end position="360"/>
    </location>
</feature>
<dbReference type="SUPFAM" id="SSF52172">
    <property type="entry name" value="CheY-like"/>
    <property type="match status" value="1"/>
</dbReference>
<comment type="PTM">
    <text evidence="5">Phosphorylated by CheA. Phosphorylation of the N-terminal regulatory domain activates the methylesterase activity.</text>
</comment>
<dbReference type="PANTHER" id="PTHR42872:SF6">
    <property type="entry name" value="PROTEIN-GLUTAMATE METHYLESTERASE_PROTEIN-GLUTAMINE GLUTAMINASE"/>
    <property type="match status" value="1"/>
</dbReference>
<evidence type="ECO:0000256" key="6">
    <source>
        <dbReference type="PROSITE-ProRule" id="PRU00050"/>
    </source>
</evidence>
<accession>A0A3D4V7J0</accession>
<evidence type="ECO:0000259" key="9">
    <source>
        <dbReference type="PROSITE" id="PS50122"/>
    </source>
</evidence>
<evidence type="ECO:0000313" key="11">
    <source>
        <dbReference type="Proteomes" id="UP000264071"/>
    </source>
</evidence>
<dbReference type="InterPro" id="IPR008248">
    <property type="entry name" value="CheB-like"/>
</dbReference>
<dbReference type="PROSITE" id="PS50110">
    <property type="entry name" value="RESPONSE_REGULATORY"/>
    <property type="match status" value="1"/>
</dbReference>
<dbReference type="GO" id="GO:0005737">
    <property type="term" value="C:cytoplasm"/>
    <property type="evidence" value="ECO:0007669"/>
    <property type="project" value="UniProtKB-SubCell"/>
</dbReference>
<comment type="similarity">
    <text evidence="5">Belongs to the CheB family.</text>
</comment>
<feature type="domain" description="Response regulatory" evidence="8">
    <location>
        <begin position="12"/>
        <end position="130"/>
    </location>
</feature>
<dbReference type="EC" id="3.1.1.61" evidence="5"/>
<feature type="active site" evidence="5 6">
    <location>
        <position position="187"/>
    </location>
</feature>
<dbReference type="GO" id="GO:0050568">
    <property type="term" value="F:protein-glutamine glutaminase activity"/>
    <property type="evidence" value="ECO:0007669"/>
    <property type="project" value="UniProtKB-UniRule"/>
</dbReference>
<gene>
    <name evidence="5" type="primary">cheB</name>
    <name evidence="10" type="ORF">DGD08_03645</name>
</gene>
<evidence type="ECO:0000256" key="4">
    <source>
        <dbReference type="ARBA" id="ARBA00048267"/>
    </source>
</evidence>
<comment type="caution">
    <text evidence="10">The sequence shown here is derived from an EMBL/GenBank/DDBJ whole genome shotgun (WGS) entry which is preliminary data.</text>
</comment>
<feature type="active site" evidence="5 6">
    <location>
        <position position="307"/>
    </location>
</feature>
<comment type="catalytic activity">
    <reaction evidence="4 5">
        <text>[protein]-L-glutamate 5-O-methyl ester + H2O = L-glutamyl-[protein] + methanol + H(+)</text>
        <dbReference type="Rhea" id="RHEA:23236"/>
        <dbReference type="Rhea" id="RHEA-COMP:10208"/>
        <dbReference type="Rhea" id="RHEA-COMP:10311"/>
        <dbReference type="ChEBI" id="CHEBI:15377"/>
        <dbReference type="ChEBI" id="CHEBI:15378"/>
        <dbReference type="ChEBI" id="CHEBI:17790"/>
        <dbReference type="ChEBI" id="CHEBI:29973"/>
        <dbReference type="ChEBI" id="CHEBI:82795"/>
        <dbReference type="EC" id="3.1.1.61"/>
    </reaction>
</comment>
<dbReference type="Pfam" id="PF00072">
    <property type="entry name" value="Response_reg"/>
    <property type="match status" value="1"/>
</dbReference>
<keyword evidence="5 7" id="KW-0597">Phosphoprotein</keyword>
<evidence type="ECO:0000313" key="10">
    <source>
        <dbReference type="EMBL" id="HCT56287.1"/>
    </source>
</evidence>
<proteinExistence type="inferred from homology"/>
<organism evidence="10 11">
    <name type="scientific">Gemmatimonas aurantiaca</name>
    <dbReference type="NCBI Taxonomy" id="173480"/>
    <lineage>
        <taxon>Bacteria</taxon>
        <taxon>Pseudomonadati</taxon>
        <taxon>Gemmatimonadota</taxon>
        <taxon>Gemmatimonadia</taxon>
        <taxon>Gemmatimonadales</taxon>
        <taxon>Gemmatimonadaceae</taxon>
        <taxon>Gemmatimonas</taxon>
    </lineage>
</organism>
<dbReference type="SUPFAM" id="SSF52738">
    <property type="entry name" value="Methylesterase CheB, C-terminal domain"/>
    <property type="match status" value="1"/>
</dbReference>
<dbReference type="EMBL" id="DPIY01000004">
    <property type="protein sequence ID" value="HCT56287.1"/>
    <property type="molecule type" value="Genomic_DNA"/>
</dbReference>
<dbReference type="InterPro" id="IPR000673">
    <property type="entry name" value="Sig_transdc_resp-reg_Me-estase"/>
</dbReference>
<dbReference type="Gene3D" id="3.40.50.2300">
    <property type="match status" value="1"/>
</dbReference>
<keyword evidence="2 5" id="KW-0145">Chemotaxis</keyword>
<feature type="modified residue" description="4-aspartylphosphate" evidence="5 7">
    <location>
        <position position="63"/>
    </location>
</feature>
<dbReference type="GO" id="GO:0000156">
    <property type="term" value="F:phosphorelay response regulator activity"/>
    <property type="evidence" value="ECO:0007669"/>
    <property type="project" value="InterPro"/>
</dbReference>
<dbReference type="Gene3D" id="3.40.50.180">
    <property type="entry name" value="Methylesterase CheB, C-terminal domain"/>
    <property type="match status" value="1"/>
</dbReference>
<dbReference type="PIRSF" id="PIRSF000876">
    <property type="entry name" value="RR_chemtxs_CheB"/>
    <property type="match status" value="1"/>
</dbReference>
<evidence type="ECO:0000256" key="5">
    <source>
        <dbReference type="HAMAP-Rule" id="MF_00099"/>
    </source>
</evidence>
<evidence type="ECO:0000256" key="2">
    <source>
        <dbReference type="ARBA" id="ARBA00022500"/>
    </source>
</evidence>
<dbReference type="EC" id="3.5.1.44" evidence="5"/>
<comment type="catalytic activity">
    <reaction evidence="5">
        <text>L-glutaminyl-[protein] + H2O = L-glutamyl-[protein] + NH4(+)</text>
        <dbReference type="Rhea" id="RHEA:16441"/>
        <dbReference type="Rhea" id="RHEA-COMP:10207"/>
        <dbReference type="Rhea" id="RHEA-COMP:10208"/>
        <dbReference type="ChEBI" id="CHEBI:15377"/>
        <dbReference type="ChEBI" id="CHEBI:28938"/>
        <dbReference type="ChEBI" id="CHEBI:29973"/>
        <dbReference type="ChEBI" id="CHEBI:30011"/>
        <dbReference type="EC" id="3.5.1.44"/>
    </reaction>
</comment>
<dbReference type="CDD" id="cd16432">
    <property type="entry name" value="CheB_Rec"/>
    <property type="match status" value="1"/>
</dbReference>